<name>A0A1M5E4M7_SALEC</name>
<dbReference type="EMBL" id="FQVT01000002">
    <property type="protein sequence ID" value="SHF74120.1"/>
    <property type="molecule type" value="Genomic_DNA"/>
</dbReference>
<sequence length="54" mass="6671">MLYKLRVNLGRGSRETDNTSEYYKIFRVNRFKKWKIDIESNETNLYFLLKEHLV</sequence>
<dbReference type="STRING" id="1073325.SAMN05444483_102229"/>
<evidence type="ECO:0000313" key="2">
    <source>
        <dbReference type="Proteomes" id="UP000183945"/>
    </source>
</evidence>
<keyword evidence="2" id="KW-1185">Reference proteome</keyword>
<protein>
    <submittedName>
        <fullName evidence="1">Uncharacterized protein</fullName>
    </submittedName>
</protein>
<dbReference type="Proteomes" id="UP000183945">
    <property type="component" value="Unassembled WGS sequence"/>
</dbReference>
<organism evidence="1 2">
    <name type="scientific">Salegentibacter echinorum</name>
    <dbReference type="NCBI Taxonomy" id="1073325"/>
    <lineage>
        <taxon>Bacteria</taxon>
        <taxon>Pseudomonadati</taxon>
        <taxon>Bacteroidota</taxon>
        <taxon>Flavobacteriia</taxon>
        <taxon>Flavobacteriales</taxon>
        <taxon>Flavobacteriaceae</taxon>
        <taxon>Salegentibacter</taxon>
    </lineage>
</organism>
<reference evidence="2" key="1">
    <citation type="submission" date="2016-11" db="EMBL/GenBank/DDBJ databases">
        <authorList>
            <person name="Varghese N."/>
            <person name="Submissions S."/>
        </authorList>
    </citation>
    <scope>NUCLEOTIDE SEQUENCE [LARGE SCALE GENOMIC DNA]</scope>
    <source>
        <strain evidence="2">DSM 24579</strain>
    </source>
</reference>
<proteinExistence type="predicted"/>
<evidence type="ECO:0000313" key="1">
    <source>
        <dbReference type="EMBL" id="SHF74120.1"/>
    </source>
</evidence>
<accession>A0A1M5E4M7</accession>
<gene>
    <name evidence="1" type="ORF">SAMN05444483_102229</name>
</gene>
<dbReference type="AlphaFoldDB" id="A0A1M5E4M7"/>